<keyword evidence="3" id="KW-1185">Reference proteome</keyword>
<evidence type="ECO:0000313" key="2">
    <source>
        <dbReference type="EMBL" id="WUR02347.1"/>
    </source>
</evidence>
<dbReference type="InterPro" id="IPR018203">
    <property type="entry name" value="GDP_dissociation_inhibitor"/>
</dbReference>
<dbReference type="InterPro" id="IPR036188">
    <property type="entry name" value="FAD/NAD-bd_sf"/>
</dbReference>
<dbReference type="AlphaFoldDB" id="A0AAX4J8Y1"/>
<comment type="similarity">
    <text evidence="1">Belongs to the Rab GDI family.</text>
</comment>
<sequence>MTDTFFEIGFEGTSNKDCMTINKLKTDSILVFDNQNHYGTTLKSLEDLRFNKFIKNIKIFKNKSRILFETDPQFYRSNDEIINLINTRDCSSFVDFVPINRHYLILENGNYYKIPYTITDLVDTKFFTFKDRHLVNRFVKSEINIEELKIKLSDKCKQILLNGILGYYQDVEDKLKDYIENFEYYPFIYPKHGMKDISELLSRINAINGISYLLDSKIKVYEFKKMNFGQKDTKIIKKEIEKPPKKIKEKCSGNSTSACICEDEVDLFEKYNTNNDNDSDEIFEIEEVSSGQLYTNERQCCLDKMNSSSLILCSGNAAEEDDFGPLMDILNAPASCPDPLFFQGEDFKIQIEDITLRNQIFDYRNEPNEKVKKLFTEMKFDFQTTNHYINQGYKYFIKSEHGNIFMKKIYKKEMTGTKKYIRIINLSYKLLKDRFFAWFYNGYEFLQVLVIDSNSKCCAKGTYIIYLIKEDKPVTNRDIEILNIHDCDIITDFAYQIYDYTHVEYS</sequence>
<accession>A0AAX4J8Y1</accession>
<dbReference type="GO" id="GO:0005737">
    <property type="term" value="C:cytoplasm"/>
    <property type="evidence" value="ECO:0007669"/>
    <property type="project" value="TreeGrafter"/>
</dbReference>
<dbReference type="Proteomes" id="UP001334084">
    <property type="component" value="Chromosome 1"/>
</dbReference>
<dbReference type="GeneID" id="90540149"/>
<evidence type="ECO:0000313" key="3">
    <source>
        <dbReference type="Proteomes" id="UP001334084"/>
    </source>
</evidence>
<dbReference type="GO" id="GO:0016192">
    <property type="term" value="P:vesicle-mediated transport"/>
    <property type="evidence" value="ECO:0007669"/>
    <property type="project" value="TreeGrafter"/>
</dbReference>
<dbReference type="KEGG" id="vnx:VNE69_01285"/>
<proteinExistence type="inferred from homology"/>
<organism evidence="2 3">
    <name type="scientific">Vairimorpha necatrix</name>
    <dbReference type="NCBI Taxonomy" id="6039"/>
    <lineage>
        <taxon>Eukaryota</taxon>
        <taxon>Fungi</taxon>
        <taxon>Fungi incertae sedis</taxon>
        <taxon>Microsporidia</taxon>
        <taxon>Nosematidae</taxon>
        <taxon>Vairimorpha</taxon>
    </lineage>
</organism>
<gene>
    <name evidence="2" type="ORF">VNE69_01285</name>
</gene>
<reference evidence="2" key="1">
    <citation type="journal article" date="2024" name="BMC Genomics">
        <title>Functional annotation of a divergent genome using sequence and structure-based similarity.</title>
        <authorList>
            <person name="Svedberg D."/>
            <person name="Winiger R.R."/>
            <person name="Berg A."/>
            <person name="Sharma H."/>
            <person name="Tellgren-Roth C."/>
            <person name="Debrunner-Vossbrinck B.A."/>
            <person name="Vossbrinck C.R."/>
            <person name="Barandun J."/>
        </authorList>
    </citation>
    <scope>NUCLEOTIDE SEQUENCE</scope>
    <source>
        <strain evidence="2">Illinois isolate</strain>
    </source>
</reference>
<dbReference type="GO" id="GO:0007264">
    <property type="term" value="P:small GTPase-mediated signal transduction"/>
    <property type="evidence" value="ECO:0007669"/>
    <property type="project" value="InterPro"/>
</dbReference>
<dbReference type="GO" id="GO:0005092">
    <property type="term" value="F:GDP-dissociation inhibitor activity"/>
    <property type="evidence" value="ECO:0007669"/>
    <property type="project" value="InterPro"/>
</dbReference>
<name>A0AAX4J8Y1_9MICR</name>
<dbReference type="EMBL" id="CP142726">
    <property type="protein sequence ID" value="WUR02347.1"/>
    <property type="molecule type" value="Genomic_DNA"/>
</dbReference>
<dbReference type="RefSeq" id="XP_065328492.1">
    <property type="nucleotide sequence ID" value="XM_065472420.1"/>
</dbReference>
<dbReference type="Gene3D" id="3.50.50.60">
    <property type="entry name" value="FAD/NAD(P)-binding domain"/>
    <property type="match status" value="1"/>
</dbReference>
<protein>
    <submittedName>
        <fullName evidence="2">Rab GDP-dissociation inhibitor</fullName>
    </submittedName>
</protein>
<dbReference type="SUPFAM" id="SSF51905">
    <property type="entry name" value="FAD/NAD(P)-binding domain"/>
    <property type="match status" value="1"/>
</dbReference>
<dbReference type="PANTHER" id="PTHR11787">
    <property type="entry name" value="RAB GDP-DISSOCIATION INHIBITOR"/>
    <property type="match status" value="1"/>
</dbReference>
<evidence type="ECO:0000256" key="1">
    <source>
        <dbReference type="ARBA" id="ARBA00005593"/>
    </source>
</evidence>